<evidence type="ECO:0000313" key="1">
    <source>
        <dbReference type="EMBL" id="QMV47152.1"/>
    </source>
</evidence>
<organism evidence="1 2">
    <name type="scientific">Wolbachia pipientis</name>
    <dbReference type="NCBI Taxonomy" id="955"/>
    <lineage>
        <taxon>Bacteria</taxon>
        <taxon>Pseudomonadati</taxon>
        <taxon>Pseudomonadota</taxon>
        <taxon>Alphaproteobacteria</taxon>
        <taxon>Rickettsiales</taxon>
        <taxon>Anaplasmataceae</taxon>
        <taxon>Wolbachieae</taxon>
        <taxon>Wolbachia</taxon>
    </lineage>
</organism>
<evidence type="ECO:0000313" key="2">
    <source>
        <dbReference type="Proteomes" id="UP000515596"/>
    </source>
</evidence>
<dbReference type="AlphaFoldDB" id="A0A7G5CD68"/>
<gene>
    <name evidence="1" type="ORF">HC356_03785</name>
</gene>
<reference evidence="1 2" key="1">
    <citation type="journal article" date="2020" name="Mol. Biol. Evol.">
        <title>Life and death of selfish genes: comparative genomics reveals the dynamic evolution of cytoplasmic incompatibility.</title>
        <authorList>
            <person name="Martinez J."/>
            <person name="Klasson L."/>
            <person name="Welch J."/>
            <person name="Jiggins F.M."/>
        </authorList>
    </citation>
    <scope>NUCLEOTIDE SEQUENCE [LARGE SCALE GENOMIC DNA]</scope>
    <source>
        <strain evidence="1">WNik</strain>
    </source>
</reference>
<sequence length="556" mass="63154">MKEAKGNNKSPAVRLKTTAKEFNFNKLRADQANKLANSGETMFLDFQRMNFIINGKEIDKNFIIALKEGAKHRKSELFNSDDIYNDKIFNKKGTREIDTDHGKAFVASVFEDIEKELVSNALGELWKNHRENPKTANHQKTDSYKKEFEEFYNVGQGYIHLLPTERDENKDYRSFAKEVFKKMFRYAGAEVPSNAILEELVTNCNQAGYGAGIFNESHAALSSCNLTPHSPKKALNIYCTDHNRIKVTSDMAMPITTIDNPEEKICDLSSSLEFTLESQDGKNSITYKEGKLSLTIPEELKNYKDNGKTLFDIIKEYFQKFCAKLGFKPETKIQIDHSLGTQIKVNNYLDGTISTTGSDANEEFINLLSENLRDRLLRSGSALEDTNDFVAIKVSTAMDLLSDYAKLEDDKENRELLISEVADNLGLSFQGKTASEVLKKSNDKTIKLMHTEGIENNIGQHIMELRSLPSLIKGQVNHNQVQFVVNIFTNLIIEGKSEVYKEKNAINAIDAVHQKVDKAIVEQEKKVDNKQGIENEKWTDRIKKQRLSMESHGHLH</sequence>
<protein>
    <submittedName>
        <fullName evidence="1">Uncharacterized protein</fullName>
    </submittedName>
</protein>
<dbReference type="EMBL" id="CP050530">
    <property type="protein sequence ID" value="QMV47152.1"/>
    <property type="molecule type" value="Genomic_DNA"/>
</dbReference>
<dbReference type="RefSeq" id="WP_182182897.1">
    <property type="nucleotide sequence ID" value="NZ_CP050530.1"/>
</dbReference>
<dbReference type="Proteomes" id="UP000515596">
    <property type="component" value="Chromosome"/>
</dbReference>
<name>A0A7G5CD68_WOLPI</name>
<proteinExistence type="predicted"/>
<accession>A0A7G5CD68</accession>